<dbReference type="PRINTS" id="PR00411">
    <property type="entry name" value="PNDRDTASEI"/>
</dbReference>
<protein>
    <submittedName>
        <fullName evidence="2">FAD-dependent oxidoreductase</fullName>
    </submittedName>
</protein>
<comment type="caution">
    <text evidence="2">The sequence shown here is derived from an EMBL/GenBank/DDBJ whole genome shotgun (WGS) entry which is preliminary data.</text>
</comment>
<evidence type="ECO:0000313" key="3">
    <source>
        <dbReference type="Proteomes" id="UP000284547"/>
    </source>
</evidence>
<dbReference type="AlphaFoldDB" id="A0A411YYD4"/>
<sequence>MMPEKINTLVIGGGQAGVATSAHLAQHGVPHLVLERARIAERWRSERWDSLVANGPAWHDRFPDMTFDDIAPDSFAGKDRVADYFEAFAAKINAPIRCGVEVTALHRTPTGTFRAETSDGVIEADQVVVATGPFQKPLIPAMVPAQAGLTQIHSNAYKNPAQLSEGAVLVVGAGSSGAQIAEELQRAGRQVYLSVGPHDRPPRRYRGQDFVWWLGKLGKWDAKAKEPGTEHITIAVSGAYGGHTMDFRRLAAQGVVLLARANGFANGALMVNDDLARNIAQGDANYLSVLDEADAYTAAHALDLPEDPEARVFAPLPACVTQPLLSFDLAAHRITTIIWATGFALDYSWIKLDAFDAQGRPLHTEGVSQVPGLYFVGLPWLSCRGSAFIWGAWRDAERLAAHIAARVPADA</sequence>
<reference evidence="2 3" key="1">
    <citation type="submission" date="2018-08" db="EMBL/GenBank/DDBJ databases">
        <title>Flavobacterium tibetense sp. nov., isolated from a wetland YonghuCo on Tibetan Plateau.</title>
        <authorList>
            <person name="Phurbu D."/>
            <person name="Lu H."/>
            <person name="Xing P."/>
        </authorList>
    </citation>
    <scope>NUCLEOTIDE SEQUENCE [LARGE SCALE GENOMIC DNA]</scope>
    <source>
        <strain evidence="2 3">DJC</strain>
    </source>
</reference>
<organism evidence="2 3">
    <name type="scientific">Pseudotabrizicola alkalilacus</name>
    <dbReference type="NCBI Taxonomy" id="2305252"/>
    <lineage>
        <taxon>Bacteria</taxon>
        <taxon>Pseudomonadati</taxon>
        <taxon>Pseudomonadota</taxon>
        <taxon>Alphaproteobacteria</taxon>
        <taxon>Rhodobacterales</taxon>
        <taxon>Paracoccaceae</taxon>
        <taxon>Pseudotabrizicola</taxon>
    </lineage>
</organism>
<name>A0A411YYD4_9RHOB</name>
<dbReference type="Pfam" id="PF13738">
    <property type="entry name" value="Pyr_redox_3"/>
    <property type="match status" value="1"/>
</dbReference>
<dbReference type="RefSeq" id="WP_118155607.1">
    <property type="nucleotide sequence ID" value="NZ_QWEY01000012.1"/>
</dbReference>
<dbReference type="GO" id="GO:0004497">
    <property type="term" value="F:monooxygenase activity"/>
    <property type="evidence" value="ECO:0007669"/>
    <property type="project" value="TreeGrafter"/>
</dbReference>
<evidence type="ECO:0000256" key="1">
    <source>
        <dbReference type="ARBA" id="ARBA00023002"/>
    </source>
</evidence>
<accession>A0A411YYD4</accession>
<dbReference type="PANTHER" id="PTHR43539:SF78">
    <property type="entry name" value="FLAVIN-CONTAINING MONOOXYGENASE"/>
    <property type="match status" value="1"/>
</dbReference>
<dbReference type="Gene3D" id="3.50.50.60">
    <property type="entry name" value="FAD/NAD(P)-binding domain"/>
    <property type="match status" value="2"/>
</dbReference>
<dbReference type="EMBL" id="QWEY01000012">
    <property type="protein sequence ID" value="RGP35780.1"/>
    <property type="molecule type" value="Genomic_DNA"/>
</dbReference>
<keyword evidence="1" id="KW-0560">Oxidoreductase</keyword>
<proteinExistence type="predicted"/>
<dbReference type="InterPro" id="IPR050982">
    <property type="entry name" value="Auxin_biosynth/cation_transpt"/>
</dbReference>
<dbReference type="Proteomes" id="UP000284547">
    <property type="component" value="Unassembled WGS sequence"/>
</dbReference>
<keyword evidence="3" id="KW-1185">Reference proteome</keyword>
<dbReference type="SUPFAM" id="SSF51905">
    <property type="entry name" value="FAD/NAD(P)-binding domain"/>
    <property type="match status" value="2"/>
</dbReference>
<gene>
    <name evidence="2" type="ORF">D1012_18505</name>
</gene>
<evidence type="ECO:0000313" key="2">
    <source>
        <dbReference type="EMBL" id="RGP35780.1"/>
    </source>
</evidence>
<dbReference type="InterPro" id="IPR036188">
    <property type="entry name" value="FAD/NAD-bd_sf"/>
</dbReference>
<dbReference type="PRINTS" id="PR00368">
    <property type="entry name" value="FADPNR"/>
</dbReference>
<dbReference type="OrthoDB" id="9773233at2"/>
<dbReference type="GO" id="GO:0050660">
    <property type="term" value="F:flavin adenine dinucleotide binding"/>
    <property type="evidence" value="ECO:0007669"/>
    <property type="project" value="TreeGrafter"/>
</dbReference>
<dbReference type="PANTHER" id="PTHR43539">
    <property type="entry name" value="FLAVIN-BINDING MONOOXYGENASE-LIKE PROTEIN (AFU_ORTHOLOGUE AFUA_4G09220)"/>
    <property type="match status" value="1"/>
</dbReference>